<dbReference type="Pfam" id="PF02515">
    <property type="entry name" value="CoA_transf_3"/>
    <property type="match status" value="2"/>
</dbReference>
<comment type="caution">
    <text evidence="1">The sequence shown here is derived from an EMBL/GenBank/DDBJ whole genome shotgun (WGS) entry which is preliminary data.</text>
</comment>
<accession>A0A8G1XGB2</accession>
<evidence type="ECO:0000313" key="1">
    <source>
        <dbReference type="EMBL" id="ROR45382.1"/>
    </source>
</evidence>
<dbReference type="Proteomes" id="UP000267408">
    <property type="component" value="Unassembled WGS sequence"/>
</dbReference>
<dbReference type="InterPro" id="IPR003673">
    <property type="entry name" value="CoA-Trfase_fam_III"/>
</dbReference>
<dbReference type="PANTHER" id="PTHR48228">
    <property type="entry name" value="SUCCINYL-COA--D-CITRAMALATE COA-TRANSFERASE"/>
    <property type="match status" value="1"/>
</dbReference>
<evidence type="ECO:0000313" key="2">
    <source>
        <dbReference type="Proteomes" id="UP000267408"/>
    </source>
</evidence>
<proteinExistence type="predicted"/>
<dbReference type="EMBL" id="RJVJ01000001">
    <property type="protein sequence ID" value="ROR45382.1"/>
    <property type="molecule type" value="Genomic_DNA"/>
</dbReference>
<dbReference type="SUPFAM" id="SSF89796">
    <property type="entry name" value="CoA-transferase family III (CaiB/BaiF)"/>
    <property type="match status" value="2"/>
</dbReference>
<sequence>MAAVSGARAAAAGGGPVAAVSGARAAAAGGGPGLLAALRPVVAREVAAGLLRGCGVGVVEGELLEVGGELGCRISWAGPLGLAVGSEADVQAACGVMHVHGRRYGAPTPLRVDFASVAAGVLAATGALAALRARRFGAAYREVGVSVAQAALFGLAQYLAAATAPGQECAEPSGAGGPPFVAADGVRFELEALAADGWLRFWSELGVGRRVVGLAWLPFQARYGTASCPLPEELFAATRAVGYRRLVRVAAECGVELTVVAARPAVLGGMPWRLRAGGVAGPERGRELGSGEGPLGGVRVVEIARRVQGPVAGRVLALLGAEVVRVEPVGGDPLRGVPPMTVAGGGGVAGGGVAVSARFAALNRGKGVLEADLRSAEGRSAVRELLRRSDVLLHSLAPAKVAGLGLDAAAVAALRPGLVYAQASGGGPGLSTDYPVQAHSGLAALLAPDGLPPRPTLLTVCDVLGGLVCAAGTVAALEARERTGRAQRVESSLLSAARLLCGAANRAGGAVGAGGEGGVAVCTDLAVLARDPRVAAALEFGADGCAFVRAPWEFGT</sequence>
<dbReference type="AlphaFoldDB" id="A0A8G1XGB2"/>
<dbReference type="InterPro" id="IPR023606">
    <property type="entry name" value="CoA-Trfase_III_dom_1_sf"/>
</dbReference>
<protein>
    <submittedName>
        <fullName evidence="1">CoA transferase family III</fullName>
    </submittedName>
</protein>
<gene>
    <name evidence="1" type="ORF">EDD39_3609</name>
</gene>
<dbReference type="PANTHER" id="PTHR48228:SF5">
    <property type="entry name" value="ALPHA-METHYLACYL-COA RACEMASE"/>
    <property type="match status" value="1"/>
</dbReference>
<dbReference type="Gene3D" id="3.40.50.10540">
    <property type="entry name" value="Crotonobetainyl-coa:carnitine coa-transferase, domain 1"/>
    <property type="match status" value="2"/>
</dbReference>
<name>A0A8G1XGB2_9ACTN</name>
<organism evidence="1 2">
    <name type="scientific">Kitasatospora cineracea</name>
    <dbReference type="NCBI Taxonomy" id="88074"/>
    <lineage>
        <taxon>Bacteria</taxon>
        <taxon>Bacillati</taxon>
        <taxon>Actinomycetota</taxon>
        <taxon>Actinomycetes</taxon>
        <taxon>Kitasatosporales</taxon>
        <taxon>Streptomycetaceae</taxon>
        <taxon>Kitasatospora</taxon>
    </lineage>
</organism>
<dbReference type="GO" id="GO:0016740">
    <property type="term" value="F:transferase activity"/>
    <property type="evidence" value="ECO:0007669"/>
    <property type="project" value="UniProtKB-KW"/>
</dbReference>
<reference evidence="1 2" key="1">
    <citation type="submission" date="2018-11" db="EMBL/GenBank/DDBJ databases">
        <title>Sequencing the genomes of 1000 actinobacteria strains.</title>
        <authorList>
            <person name="Klenk H.-P."/>
        </authorList>
    </citation>
    <scope>NUCLEOTIDE SEQUENCE [LARGE SCALE GENOMIC DNA]</scope>
    <source>
        <strain evidence="1 2">DSM 44780</strain>
    </source>
</reference>
<dbReference type="InterPro" id="IPR050509">
    <property type="entry name" value="CoA-transferase_III"/>
</dbReference>
<keyword evidence="1" id="KW-0808">Transferase</keyword>